<dbReference type="Pfam" id="PF07963">
    <property type="entry name" value="N_methyl"/>
    <property type="match status" value="1"/>
</dbReference>
<dbReference type="Proteomes" id="UP001216907">
    <property type="component" value="Unassembled WGS sequence"/>
</dbReference>
<dbReference type="PANTHER" id="PTHR30093">
    <property type="entry name" value="GENERAL SECRETION PATHWAY PROTEIN G"/>
    <property type="match status" value="1"/>
</dbReference>
<gene>
    <name evidence="2" type="ORF">PZE19_30195</name>
</gene>
<protein>
    <submittedName>
        <fullName evidence="2">DUF1559 domain-containing protein</fullName>
    </submittedName>
</protein>
<dbReference type="SUPFAM" id="SSF54523">
    <property type="entry name" value="Pili subunits"/>
    <property type="match status" value="1"/>
</dbReference>
<dbReference type="Gene3D" id="3.30.700.10">
    <property type="entry name" value="Glycoprotein, Type 4 Pilin"/>
    <property type="match status" value="1"/>
</dbReference>
<evidence type="ECO:0000313" key="2">
    <source>
        <dbReference type="EMBL" id="MDG3008057.1"/>
    </source>
</evidence>
<keyword evidence="3" id="KW-1185">Reference proteome</keyword>
<dbReference type="EMBL" id="JARRAG010000002">
    <property type="protein sequence ID" value="MDG3008057.1"/>
    <property type="molecule type" value="Genomic_DNA"/>
</dbReference>
<feature type="domain" description="DUF1559" evidence="1">
    <location>
        <begin position="39"/>
        <end position="322"/>
    </location>
</feature>
<accession>A0ABT6FKH8</accession>
<name>A0ABT6FKH8_9BACT</name>
<proteinExistence type="predicted"/>
<dbReference type="PROSITE" id="PS00409">
    <property type="entry name" value="PROKAR_NTER_METHYL"/>
    <property type="match status" value="1"/>
</dbReference>
<dbReference type="PANTHER" id="PTHR30093:SF2">
    <property type="entry name" value="TYPE II SECRETION SYSTEM PROTEIN H"/>
    <property type="match status" value="1"/>
</dbReference>
<comment type="caution">
    <text evidence="2">The sequence shown here is derived from an EMBL/GenBank/DDBJ whole genome shotgun (WGS) entry which is preliminary data.</text>
</comment>
<dbReference type="InterPro" id="IPR045584">
    <property type="entry name" value="Pilin-like"/>
</dbReference>
<evidence type="ECO:0000313" key="3">
    <source>
        <dbReference type="Proteomes" id="UP001216907"/>
    </source>
</evidence>
<dbReference type="InterPro" id="IPR012902">
    <property type="entry name" value="N_methyl_site"/>
</dbReference>
<dbReference type="InterPro" id="IPR027558">
    <property type="entry name" value="Pre_pil_HX9DG_C"/>
</dbReference>
<dbReference type="NCBIfam" id="TIGR02532">
    <property type="entry name" value="IV_pilin_GFxxxE"/>
    <property type="match status" value="1"/>
</dbReference>
<dbReference type="InterPro" id="IPR011453">
    <property type="entry name" value="DUF1559"/>
</dbReference>
<reference evidence="2 3" key="1">
    <citation type="submission" date="2023-03" db="EMBL/GenBank/DDBJ databases">
        <title>Paludisphaera mucosa sp. nov. a novel planctomycete from northern fen.</title>
        <authorList>
            <person name="Ivanova A."/>
        </authorList>
    </citation>
    <scope>NUCLEOTIDE SEQUENCE [LARGE SCALE GENOMIC DNA]</scope>
    <source>
        <strain evidence="2 3">Pla2</strain>
    </source>
</reference>
<organism evidence="2 3">
    <name type="scientific">Paludisphaera mucosa</name>
    <dbReference type="NCBI Taxonomy" id="3030827"/>
    <lineage>
        <taxon>Bacteria</taxon>
        <taxon>Pseudomonadati</taxon>
        <taxon>Planctomycetota</taxon>
        <taxon>Planctomycetia</taxon>
        <taxon>Isosphaerales</taxon>
        <taxon>Isosphaeraceae</taxon>
        <taxon>Paludisphaera</taxon>
    </lineage>
</organism>
<dbReference type="Pfam" id="PF07596">
    <property type="entry name" value="SBP_bac_10"/>
    <property type="match status" value="1"/>
</dbReference>
<evidence type="ECO:0000259" key="1">
    <source>
        <dbReference type="Pfam" id="PF07596"/>
    </source>
</evidence>
<dbReference type="NCBIfam" id="TIGR04294">
    <property type="entry name" value="pre_pil_HX9DG"/>
    <property type="match status" value="1"/>
</dbReference>
<dbReference type="RefSeq" id="WP_277864325.1">
    <property type="nucleotide sequence ID" value="NZ_JARRAG010000002.1"/>
</dbReference>
<sequence length="341" mass="37404">MNTIPRRASRDRSGFTLIELLVVIAIIAVLIALLLPAVQSAREAARRAQCVNNLKQIGLGMHNYHDTWGVFPPGEGFGAISANVAMLPYVEQSALYSAFNSNIDNRWLWTLAENTTVLQARVAGYNCPSEVYTERSSDGWNTYAVNYAWNSGTWWPRTQSWDGVFGRTYDDDGAVQPFARTNITFASIPDGASNTLLSAEVANGPLNAGAARTRVSDCYEVRGLTKTSTVAQATAAANAVDWSRGPIPWSGGWRNKGYPWVEGSMWRSWFNSIRTPNQTCVTMDDVSWWYIMKPASSYHPGVVNAALCDGSVKAFKSSVDQQVWMGLSTRAGGEVISSDAY</sequence>